<feature type="non-terminal residue" evidence="4">
    <location>
        <position position="1"/>
    </location>
</feature>
<reference evidence="4" key="1">
    <citation type="submission" date="2023-10" db="EMBL/GenBank/DDBJ databases">
        <authorList>
            <person name="Chen Y."/>
            <person name="Shah S."/>
            <person name="Dougan E. K."/>
            <person name="Thang M."/>
            <person name="Chan C."/>
        </authorList>
    </citation>
    <scope>NUCLEOTIDE SEQUENCE [LARGE SCALE GENOMIC DNA]</scope>
</reference>
<feature type="domain" description="EF-hand" evidence="3">
    <location>
        <begin position="154"/>
        <end position="189"/>
    </location>
</feature>
<dbReference type="InterPro" id="IPR011992">
    <property type="entry name" value="EF-hand-dom_pair"/>
</dbReference>
<evidence type="ECO:0000259" key="3">
    <source>
        <dbReference type="PROSITE" id="PS50222"/>
    </source>
</evidence>
<dbReference type="Proteomes" id="UP001189429">
    <property type="component" value="Unassembled WGS sequence"/>
</dbReference>
<protein>
    <recommendedName>
        <fullName evidence="3">EF-hand domain-containing protein</fullName>
    </recommendedName>
</protein>
<evidence type="ECO:0000256" key="2">
    <source>
        <dbReference type="SAM" id="MobiDB-lite"/>
    </source>
</evidence>
<accession>A0ABN9WTW2</accession>
<evidence type="ECO:0000313" key="4">
    <source>
        <dbReference type="EMBL" id="CAK0890223.1"/>
    </source>
</evidence>
<dbReference type="Gene3D" id="1.10.238.10">
    <property type="entry name" value="EF-hand"/>
    <property type="match status" value="1"/>
</dbReference>
<dbReference type="InterPro" id="IPR018247">
    <property type="entry name" value="EF_Hand_1_Ca_BS"/>
</dbReference>
<dbReference type="SUPFAM" id="SSF47473">
    <property type="entry name" value="EF-hand"/>
    <property type="match status" value="1"/>
</dbReference>
<dbReference type="CDD" id="cd00051">
    <property type="entry name" value="EFh"/>
    <property type="match status" value="1"/>
</dbReference>
<organism evidence="4 5">
    <name type="scientific">Prorocentrum cordatum</name>
    <dbReference type="NCBI Taxonomy" id="2364126"/>
    <lineage>
        <taxon>Eukaryota</taxon>
        <taxon>Sar</taxon>
        <taxon>Alveolata</taxon>
        <taxon>Dinophyceae</taxon>
        <taxon>Prorocentrales</taxon>
        <taxon>Prorocentraceae</taxon>
        <taxon>Prorocentrum</taxon>
    </lineage>
</organism>
<feature type="compositionally biased region" description="Low complexity" evidence="2">
    <location>
        <begin position="21"/>
        <end position="32"/>
    </location>
</feature>
<proteinExistence type="predicted"/>
<dbReference type="PROSITE" id="PS50222">
    <property type="entry name" value="EF_HAND_2"/>
    <property type="match status" value="3"/>
</dbReference>
<dbReference type="PROSITE" id="PS00018">
    <property type="entry name" value="EF_HAND_1"/>
    <property type="match status" value="1"/>
</dbReference>
<gene>
    <name evidence="4" type="ORF">PCOR1329_LOCUS70518</name>
</gene>
<feature type="compositionally biased region" description="Basic residues" evidence="2">
    <location>
        <begin position="33"/>
        <end position="45"/>
    </location>
</feature>
<dbReference type="EMBL" id="CAUYUJ010019319">
    <property type="protein sequence ID" value="CAK0890223.1"/>
    <property type="molecule type" value="Genomic_DNA"/>
</dbReference>
<keyword evidence="5" id="KW-1185">Reference proteome</keyword>
<feature type="domain" description="EF-hand" evidence="3">
    <location>
        <begin position="117"/>
        <end position="152"/>
    </location>
</feature>
<name>A0ABN9WTW2_9DINO</name>
<dbReference type="SMART" id="SM00054">
    <property type="entry name" value="EFh"/>
    <property type="match status" value="3"/>
</dbReference>
<dbReference type="Pfam" id="PF13499">
    <property type="entry name" value="EF-hand_7"/>
    <property type="match status" value="1"/>
</dbReference>
<sequence length="240" mass="26998">PRLARMFRSALDGSGLTSPTAQGQPPAAGAVVRHGRGSRRKRRKAGSMGGRDLCPLTPMSDADRKRQDQAWKEYEHKVRMNKLIKLYDTNHTNKLEKEQLMELLTAIDSSTPAGTQPTEEEVDYVVRSADRQGDGCIDAGELGAALSAWMTYTQHRQEWDEKLRKYDVNESGALSRDEVNEYLKDLNGGKEVKQQELDMVMAAANLTNGEEISKMELSKATAVWYGYVERKKRSRFCIIS</sequence>
<comment type="caution">
    <text evidence="4">The sequence shown here is derived from an EMBL/GenBank/DDBJ whole genome shotgun (WGS) entry which is preliminary data.</text>
</comment>
<feature type="region of interest" description="Disordered" evidence="2">
    <location>
        <begin position="1"/>
        <end position="68"/>
    </location>
</feature>
<evidence type="ECO:0000313" key="5">
    <source>
        <dbReference type="Proteomes" id="UP001189429"/>
    </source>
</evidence>
<evidence type="ECO:0000256" key="1">
    <source>
        <dbReference type="ARBA" id="ARBA00022837"/>
    </source>
</evidence>
<dbReference type="InterPro" id="IPR002048">
    <property type="entry name" value="EF_hand_dom"/>
</dbReference>
<keyword evidence="1" id="KW-0106">Calcium</keyword>
<feature type="domain" description="EF-hand" evidence="3">
    <location>
        <begin position="75"/>
        <end position="110"/>
    </location>
</feature>